<proteinExistence type="predicted"/>
<evidence type="ECO:0000313" key="1">
    <source>
        <dbReference type="EMBL" id="QJA50864.1"/>
    </source>
</evidence>
<name>A0A6H1ZTF8_9ZZZZ</name>
<dbReference type="EMBL" id="MT144221">
    <property type="protein sequence ID" value="QJA50864.1"/>
    <property type="molecule type" value="Genomic_DNA"/>
</dbReference>
<accession>A0A6H1ZTF8</accession>
<sequence>MDNFEEELRGLINRCSKENISNTPDFILAQYIAACLDAFDMATQQRETWYGRDPSIDEPTK</sequence>
<protein>
    <submittedName>
        <fullName evidence="1">Uncharacterized protein</fullName>
    </submittedName>
</protein>
<gene>
    <name evidence="1" type="ORF">TM448A01913_0019</name>
</gene>
<dbReference type="AlphaFoldDB" id="A0A6H1ZTF8"/>
<organism evidence="1">
    <name type="scientific">viral metagenome</name>
    <dbReference type="NCBI Taxonomy" id="1070528"/>
    <lineage>
        <taxon>unclassified sequences</taxon>
        <taxon>metagenomes</taxon>
        <taxon>organismal metagenomes</taxon>
    </lineage>
</organism>
<reference evidence="1" key="1">
    <citation type="submission" date="2020-03" db="EMBL/GenBank/DDBJ databases">
        <title>The deep terrestrial virosphere.</title>
        <authorList>
            <person name="Holmfeldt K."/>
            <person name="Nilsson E."/>
            <person name="Simone D."/>
            <person name="Lopez-Fernandez M."/>
            <person name="Wu X."/>
            <person name="de Brujin I."/>
            <person name="Lundin D."/>
            <person name="Andersson A."/>
            <person name="Bertilsson S."/>
            <person name="Dopson M."/>
        </authorList>
    </citation>
    <scope>NUCLEOTIDE SEQUENCE</scope>
    <source>
        <strain evidence="1">TM448A01913</strain>
    </source>
</reference>